<dbReference type="Pfam" id="PF01609">
    <property type="entry name" value="DDE_Tnp_1"/>
    <property type="match status" value="1"/>
</dbReference>
<reference evidence="3" key="1">
    <citation type="submission" date="2019-12" db="EMBL/GenBank/DDBJ databases">
        <title>Comparative genomics gives insights into the taxonomy of the Azoarcus-Aromatoleum group and reveals separate origins of nif in the plant-associated Azoarcus and non-plant-associated Aromatoleum sub-groups.</title>
        <authorList>
            <person name="Lafos M."/>
            <person name="Maluk M."/>
            <person name="Batista M."/>
            <person name="Junghare M."/>
            <person name="Carmona M."/>
            <person name="Faoro H."/>
            <person name="Cruz L.M."/>
            <person name="Battistoni F."/>
            <person name="De Souza E."/>
            <person name="Pedrosa F."/>
            <person name="Chen W.-M."/>
            <person name="Poole P.S."/>
            <person name="Dixon R.A."/>
            <person name="James E.K."/>
        </authorList>
    </citation>
    <scope>NUCLEOTIDE SEQUENCE</scope>
    <source>
        <strain evidence="3">U120</strain>
    </source>
</reference>
<sequence length="169" mass="18797">MARTGSPWRDLPREFCDWHSTYVRFARWRDAGVWDRVSQALVGDFELERVFIDATIVRAPARRRRPKKVDPQAFGRSRGGLSTKLHFAVDALGNPLRLMLTAGQIADIDCAQDLVANSRCGALIADKGYDANALVEAIEASAQTAIPLRSNRITPCRWNGFGTASRPRS</sequence>
<dbReference type="EMBL" id="WTVH01000017">
    <property type="protein sequence ID" value="NMF93688.1"/>
    <property type="molecule type" value="Genomic_DNA"/>
</dbReference>
<name>A0ABX1N347_9RHOO</name>
<comment type="caution">
    <text evidence="3">The sequence shown here is derived from an EMBL/GenBank/DDBJ whole genome shotgun (WGS) entry which is preliminary data.</text>
</comment>
<organism evidence="3 4">
    <name type="scientific">Aromatoleum buckelii</name>
    <dbReference type="NCBI Taxonomy" id="200254"/>
    <lineage>
        <taxon>Bacteria</taxon>
        <taxon>Pseudomonadati</taxon>
        <taxon>Pseudomonadota</taxon>
        <taxon>Betaproteobacteria</taxon>
        <taxon>Rhodocyclales</taxon>
        <taxon>Rhodocyclaceae</taxon>
        <taxon>Aromatoleum</taxon>
    </lineage>
</organism>
<dbReference type="Pfam" id="PF13340">
    <property type="entry name" value="DUF4096"/>
    <property type="match status" value="1"/>
</dbReference>
<evidence type="ECO:0000313" key="3">
    <source>
        <dbReference type="EMBL" id="NMF93688.1"/>
    </source>
</evidence>
<dbReference type="Proteomes" id="UP000601990">
    <property type="component" value="Unassembled WGS sequence"/>
</dbReference>
<dbReference type="PANTHER" id="PTHR30007:SF1">
    <property type="entry name" value="BLR1914 PROTEIN"/>
    <property type="match status" value="1"/>
</dbReference>
<evidence type="ECO:0000259" key="2">
    <source>
        <dbReference type="Pfam" id="PF13340"/>
    </source>
</evidence>
<proteinExistence type="predicted"/>
<dbReference type="RefSeq" id="WP_169198986.1">
    <property type="nucleotide sequence ID" value="NZ_WTVH02000010.1"/>
</dbReference>
<dbReference type="InterPro" id="IPR025161">
    <property type="entry name" value="IS402-like_dom"/>
</dbReference>
<evidence type="ECO:0000313" key="4">
    <source>
        <dbReference type="Proteomes" id="UP000601990"/>
    </source>
</evidence>
<protein>
    <submittedName>
        <fullName evidence="3">IS5 family transposase</fullName>
    </submittedName>
</protein>
<feature type="domain" description="Transposase IS4-like" evidence="1">
    <location>
        <begin position="48"/>
        <end position="151"/>
    </location>
</feature>
<dbReference type="PANTHER" id="PTHR30007">
    <property type="entry name" value="PHP DOMAIN PROTEIN"/>
    <property type="match status" value="1"/>
</dbReference>
<keyword evidence="4" id="KW-1185">Reference proteome</keyword>
<accession>A0ABX1N347</accession>
<feature type="domain" description="Insertion element IS402-like" evidence="2">
    <location>
        <begin position="2"/>
        <end position="37"/>
    </location>
</feature>
<dbReference type="InterPro" id="IPR002559">
    <property type="entry name" value="Transposase_11"/>
</dbReference>
<evidence type="ECO:0000259" key="1">
    <source>
        <dbReference type="Pfam" id="PF01609"/>
    </source>
</evidence>
<dbReference type="NCBIfam" id="NF033580">
    <property type="entry name" value="transpos_IS5_3"/>
    <property type="match status" value="1"/>
</dbReference>
<gene>
    <name evidence="3" type="ORF">GO608_10150</name>
</gene>